<dbReference type="Pfam" id="PF02583">
    <property type="entry name" value="Trns_repr_metal"/>
    <property type="match status" value="1"/>
</dbReference>
<accession>A0ABU2WIU7</accession>
<dbReference type="InterPro" id="IPR038390">
    <property type="entry name" value="Metal_Tscrpt_repr_sf"/>
</dbReference>
<comment type="caution">
    <text evidence="2">The sequence shown here is derived from an EMBL/GenBank/DDBJ whole genome shotgun (WGS) entry which is preliminary data.</text>
</comment>
<dbReference type="InterPro" id="IPR003735">
    <property type="entry name" value="Metal_Tscrpt_repr"/>
</dbReference>
<evidence type="ECO:0000313" key="2">
    <source>
        <dbReference type="EMBL" id="MDT0497221.1"/>
    </source>
</evidence>
<proteinExistence type="inferred from homology"/>
<dbReference type="PANTHER" id="PTHR33677">
    <property type="entry name" value="TRANSCRIPTIONAL REPRESSOR FRMR-RELATED"/>
    <property type="match status" value="1"/>
</dbReference>
<gene>
    <name evidence="2" type="ORF">RM530_07565</name>
</gene>
<dbReference type="RefSeq" id="WP_311364613.1">
    <property type="nucleotide sequence ID" value="NZ_JAVRIC010000008.1"/>
</dbReference>
<dbReference type="Gene3D" id="1.20.58.1000">
    <property type="entry name" value="Metal-sensitive repressor, helix protomer"/>
    <property type="match status" value="1"/>
</dbReference>
<comment type="similarity">
    <text evidence="1">Belongs to the FrmR/RcnR family.</text>
</comment>
<evidence type="ECO:0000313" key="3">
    <source>
        <dbReference type="Proteomes" id="UP001254608"/>
    </source>
</evidence>
<protein>
    <submittedName>
        <fullName evidence="2">Metal-sensing transcriptional repressor</fullName>
    </submittedName>
</protein>
<dbReference type="Proteomes" id="UP001254608">
    <property type="component" value="Unassembled WGS sequence"/>
</dbReference>
<keyword evidence="3" id="KW-1185">Reference proteome</keyword>
<reference evidence="2 3" key="1">
    <citation type="submission" date="2023-09" db="EMBL/GenBank/DDBJ databases">
        <authorList>
            <person name="Rey-Velasco X."/>
        </authorList>
    </citation>
    <scope>NUCLEOTIDE SEQUENCE [LARGE SCALE GENOMIC DNA]</scope>
    <source>
        <strain evidence="2 3">W345</strain>
    </source>
</reference>
<dbReference type="EMBL" id="JAVRIC010000008">
    <property type="protein sequence ID" value="MDT0497221.1"/>
    <property type="molecule type" value="Genomic_DNA"/>
</dbReference>
<sequence>MTGLEQRVIDWDEKRDAMVSRLKRIEGQMRGLQRMVGDGEDCEKVAHQMSAARRAMDKAFFELMACAVTQEVERHQALTPALESGVNDVARILTKYG</sequence>
<name>A0ABU2WIU7_9GAMM</name>
<organism evidence="2 3">
    <name type="scientific">Banduia mediterranea</name>
    <dbReference type="NCBI Taxonomy" id="3075609"/>
    <lineage>
        <taxon>Bacteria</taxon>
        <taxon>Pseudomonadati</taxon>
        <taxon>Pseudomonadota</taxon>
        <taxon>Gammaproteobacteria</taxon>
        <taxon>Nevskiales</taxon>
        <taxon>Algiphilaceae</taxon>
        <taxon>Banduia</taxon>
    </lineage>
</organism>
<dbReference type="PANTHER" id="PTHR33677:SF5">
    <property type="entry name" value="TRANSCRIPTIONAL REPRESSOR FRMR"/>
    <property type="match status" value="1"/>
</dbReference>
<evidence type="ECO:0000256" key="1">
    <source>
        <dbReference type="ARBA" id="ARBA00005260"/>
    </source>
</evidence>